<reference evidence="1" key="1">
    <citation type="submission" date="2018-11" db="EMBL/GenBank/DDBJ databases">
        <authorList>
            <consortium name="Pathogen Informatics"/>
        </authorList>
    </citation>
    <scope>NUCLEOTIDE SEQUENCE</scope>
</reference>
<gene>
    <name evidence="1" type="ORF">PXEA_LOCUS34743</name>
</gene>
<dbReference type="Proteomes" id="UP000784294">
    <property type="component" value="Unassembled WGS sequence"/>
</dbReference>
<comment type="caution">
    <text evidence="1">The sequence shown here is derived from an EMBL/GenBank/DDBJ whole genome shotgun (WGS) entry which is preliminary data.</text>
</comment>
<sequence length="78" mass="8125">MSLWENSSSTGPSSPDTKLCEHISYESCSLPSARRLVGIARLGETLFAAAEGSLASIRKALTIATACNLLSTSGLNPI</sequence>
<evidence type="ECO:0000313" key="2">
    <source>
        <dbReference type="Proteomes" id="UP000784294"/>
    </source>
</evidence>
<organism evidence="1 2">
    <name type="scientific">Protopolystoma xenopodis</name>
    <dbReference type="NCBI Taxonomy" id="117903"/>
    <lineage>
        <taxon>Eukaryota</taxon>
        <taxon>Metazoa</taxon>
        <taxon>Spiralia</taxon>
        <taxon>Lophotrochozoa</taxon>
        <taxon>Platyhelminthes</taxon>
        <taxon>Monogenea</taxon>
        <taxon>Polyopisthocotylea</taxon>
        <taxon>Polystomatidea</taxon>
        <taxon>Polystomatidae</taxon>
        <taxon>Protopolystoma</taxon>
    </lineage>
</organism>
<keyword evidence="2" id="KW-1185">Reference proteome</keyword>
<proteinExistence type="predicted"/>
<dbReference type="AlphaFoldDB" id="A0A448XNZ5"/>
<accession>A0A448XNZ5</accession>
<evidence type="ECO:0000313" key="1">
    <source>
        <dbReference type="EMBL" id="VEL41303.1"/>
    </source>
</evidence>
<protein>
    <submittedName>
        <fullName evidence="1">Uncharacterized protein</fullName>
    </submittedName>
</protein>
<dbReference type="EMBL" id="CAAALY010268771">
    <property type="protein sequence ID" value="VEL41303.1"/>
    <property type="molecule type" value="Genomic_DNA"/>
</dbReference>
<name>A0A448XNZ5_9PLAT</name>